<dbReference type="PROSITE" id="PS50077">
    <property type="entry name" value="HEAT_REPEAT"/>
    <property type="match status" value="1"/>
</dbReference>
<protein>
    <recommendedName>
        <fullName evidence="2">Tubulin-specific chaperone D</fullName>
    </recommendedName>
</protein>
<dbReference type="GO" id="GO:0007021">
    <property type="term" value="P:tubulin complex assembly"/>
    <property type="evidence" value="ECO:0007669"/>
    <property type="project" value="InterPro"/>
</dbReference>
<gene>
    <name evidence="8" type="primary">100635950</name>
</gene>
<evidence type="ECO:0000256" key="1">
    <source>
        <dbReference type="ARBA" id="ARBA00006853"/>
    </source>
</evidence>
<dbReference type="Pfam" id="PF25767">
    <property type="entry name" value="ARM_TBCD_2nd"/>
    <property type="match status" value="1"/>
</dbReference>
<name>A0AAN0J9N8_AMPQE</name>
<evidence type="ECO:0000256" key="4">
    <source>
        <dbReference type="PROSITE-ProRule" id="PRU00103"/>
    </source>
</evidence>
<evidence type="ECO:0000256" key="3">
    <source>
        <dbReference type="ARBA" id="ARBA00023186"/>
    </source>
</evidence>
<dbReference type="EnsemblMetazoa" id="XM_019998170.1">
    <property type="protein sequence ID" value="XP_019853729.1"/>
    <property type="gene ID" value="LOC100635950"/>
</dbReference>
<dbReference type="GO" id="GO:0016328">
    <property type="term" value="C:lateral plasma membrane"/>
    <property type="evidence" value="ECO:0007669"/>
    <property type="project" value="TreeGrafter"/>
</dbReference>
<evidence type="ECO:0000256" key="2">
    <source>
        <dbReference type="ARBA" id="ARBA00015003"/>
    </source>
</evidence>
<feature type="region of interest" description="Disordered" evidence="5">
    <location>
        <begin position="311"/>
        <end position="332"/>
    </location>
</feature>
<reference evidence="9" key="1">
    <citation type="journal article" date="2010" name="Nature">
        <title>The Amphimedon queenslandica genome and the evolution of animal complexity.</title>
        <authorList>
            <person name="Srivastava M."/>
            <person name="Simakov O."/>
            <person name="Chapman J."/>
            <person name="Fahey B."/>
            <person name="Gauthier M.E."/>
            <person name="Mitros T."/>
            <person name="Richards G.S."/>
            <person name="Conaco C."/>
            <person name="Dacre M."/>
            <person name="Hellsten U."/>
            <person name="Larroux C."/>
            <person name="Putnam N.H."/>
            <person name="Stanke M."/>
            <person name="Adamska M."/>
            <person name="Darling A."/>
            <person name="Degnan S.M."/>
            <person name="Oakley T.H."/>
            <person name="Plachetzki D.C."/>
            <person name="Zhai Y."/>
            <person name="Adamski M."/>
            <person name="Calcino A."/>
            <person name="Cummins S.F."/>
            <person name="Goodstein D.M."/>
            <person name="Harris C."/>
            <person name="Jackson D.J."/>
            <person name="Leys S.P."/>
            <person name="Shu S."/>
            <person name="Woodcroft B.J."/>
            <person name="Vervoort M."/>
            <person name="Kosik K.S."/>
            <person name="Manning G."/>
            <person name="Degnan B.M."/>
            <person name="Rokhsar D.S."/>
        </authorList>
    </citation>
    <scope>NUCLEOTIDE SEQUENCE [LARGE SCALE GENOMIC DNA]</scope>
</reference>
<dbReference type="GO" id="GO:0034333">
    <property type="term" value="P:adherens junction assembly"/>
    <property type="evidence" value="ECO:0007669"/>
    <property type="project" value="TreeGrafter"/>
</dbReference>
<dbReference type="Pfam" id="PF12612">
    <property type="entry name" value="TFCD_C"/>
    <property type="match status" value="1"/>
</dbReference>
<feature type="domain" description="Tubulin-folding cofactor D ARM repeats" evidence="7">
    <location>
        <begin position="268"/>
        <end position="508"/>
    </location>
</feature>
<dbReference type="InterPro" id="IPR016024">
    <property type="entry name" value="ARM-type_fold"/>
</dbReference>
<keyword evidence="3" id="KW-0143">Chaperone</keyword>
<evidence type="ECO:0000259" key="7">
    <source>
        <dbReference type="Pfam" id="PF25767"/>
    </source>
</evidence>
<dbReference type="GO" id="GO:0048487">
    <property type="term" value="F:beta-tubulin binding"/>
    <property type="evidence" value="ECO:0007669"/>
    <property type="project" value="InterPro"/>
</dbReference>
<dbReference type="InterPro" id="IPR021133">
    <property type="entry name" value="HEAT_type_2"/>
</dbReference>
<dbReference type="AlphaFoldDB" id="A0AAN0J9N8"/>
<dbReference type="InterPro" id="IPR022577">
    <property type="entry name" value="TBCD_C"/>
</dbReference>
<evidence type="ECO:0000313" key="9">
    <source>
        <dbReference type="Proteomes" id="UP000007879"/>
    </source>
</evidence>
<proteinExistence type="inferred from homology"/>
<feature type="repeat" description="HEAT" evidence="4">
    <location>
        <begin position="341"/>
        <end position="378"/>
    </location>
</feature>
<dbReference type="Gene3D" id="1.25.10.10">
    <property type="entry name" value="Leucine-rich Repeat Variant"/>
    <property type="match status" value="2"/>
</dbReference>
<dbReference type="Pfam" id="PF23579">
    <property type="entry name" value="ARM_TBCD"/>
    <property type="match status" value="1"/>
</dbReference>
<sequence length="1201" mass="135294">MAERIVTHGNVYDHFEEYDEVHSLIDALPSILKDFRALELALERMTNIVDKYQEQPHLLDPHLERIINKLFGIVKRRDAPSSLMHQAFKYLYLFSKLRGPKIIVRWFTHEVSDLDLVLALLQKQDRDDYLTWETRYMLLLWLSIIVLIPFDLSRMDPTPTRHARSTVDRIMAIGQVYLSSSDKSQDAAAHVCAKFLSRPDVQKLKLKEFLDWGQLVFRVEDNNYQKCGFLKTLATLFKIAKREDVLSIAPLVLELVTGYSLPDHNNTLLRKLHMKLIQRLGTTFLPSKVLSWRYQRGSRSLEETLSTVSMEAVAKDDGTKEEEEEEEEEDEFDIPEEVENILGELLTGLKDKDTVVRWSAAKGIGRLTGRLPKELANEVLDSLLECFSTIETDSTWHGGCLALAELGRRGLLLPERLDVVVPVILRALLYDERRGSCSVGSHVRDAACYVSWSLARAYNPEQLKPYVSDIASGLVLVMIFDREVNCRRAASAAFQENVGRQGIFPHGIDILTMADYFAVGSISHVYLDLSLKIGSFTEYTQCLINHLLEVKLPHWDHTIRELAAASLSVLTPLNPSYMMDESITLVSLSLSFYSLSLSVLPQVLSNVTSSDTSLRHGSLHAVAEVLYGLYKVAAESNQSIEEFLGAELTESVRGVASRAISRKVFKGSTGDIMRVAVLKYIERCCLSNLKISDAILEVWQSIINDNLPHTVESIREEAVKTFGVICECKYSKDQTRIRVVQSHLMPQYIFELDNKLHFARMGFSLALGAMPKEILEGKLLTVLKSLTRSASDIDGVPAIYCESRRDVIRAISNICNKVDISADGPPTHFLNRSLIELVFSTLFKTIGDYSTDRRGDIAAIVREATMSALESLCIRLTDTNPSLLKPHYVSETIGHLLQQGNEKIDRTRSIACNKLISLLQHHPPVPNIPHNDELHLLFLSEVIKDINWSVAQSSFPFTVQALGLNTYSYRVLLGLVISVGGLTESLVKSSSASLLHYLSDKSKDELEPFAVLILKIFDEHSRNPRVILPLLKTLDLLLTNASFHLFMSDTGEDSFPALLLDRVKLEVKGSRDPIIILNSICVFTGLLQFEVANKSSFSQLMLLLGHSFPKVRRITAERLYKALLMCGDSDLLPEDERGNEIFEILNETQWDGPLPDAREKRNRLCVLLDLPALKTKEGGSKTKTTNSESLGYKDLVDRMGY</sequence>
<evidence type="ECO:0000256" key="5">
    <source>
        <dbReference type="SAM" id="MobiDB-lite"/>
    </source>
</evidence>
<accession>A0AAN0J9N8</accession>
<dbReference type="InterPro" id="IPR058033">
    <property type="entry name" value="ARM_TBCD_2nd"/>
</dbReference>
<dbReference type="Proteomes" id="UP000007879">
    <property type="component" value="Unassembled WGS sequence"/>
</dbReference>
<dbReference type="GO" id="GO:0000226">
    <property type="term" value="P:microtubule cytoskeleton organization"/>
    <property type="evidence" value="ECO:0007669"/>
    <property type="project" value="TreeGrafter"/>
</dbReference>
<keyword evidence="9" id="KW-1185">Reference proteome</keyword>
<dbReference type="KEGG" id="aqu:100635950"/>
<dbReference type="GO" id="GO:0070830">
    <property type="term" value="P:bicellular tight junction assembly"/>
    <property type="evidence" value="ECO:0007669"/>
    <property type="project" value="TreeGrafter"/>
</dbReference>
<dbReference type="InterPro" id="IPR011989">
    <property type="entry name" value="ARM-like"/>
</dbReference>
<dbReference type="InterPro" id="IPR033162">
    <property type="entry name" value="TBCD"/>
</dbReference>
<dbReference type="GO" id="GO:0007023">
    <property type="term" value="P:post-chaperonin tubulin folding pathway"/>
    <property type="evidence" value="ECO:0007669"/>
    <property type="project" value="InterPro"/>
</dbReference>
<reference evidence="8" key="2">
    <citation type="submission" date="2024-06" db="UniProtKB">
        <authorList>
            <consortium name="EnsemblMetazoa"/>
        </authorList>
    </citation>
    <scope>IDENTIFICATION</scope>
</reference>
<evidence type="ECO:0000259" key="6">
    <source>
        <dbReference type="Pfam" id="PF12612"/>
    </source>
</evidence>
<evidence type="ECO:0000313" key="8">
    <source>
        <dbReference type="EnsemblMetazoa" id="XP_019853729.1"/>
    </source>
</evidence>
<dbReference type="PANTHER" id="PTHR12658:SF0">
    <property type="entry name" value="TUBULIN-SPECIFIC CHAPERONE D"/>
    <property type="match status" value="1"/>
</dbReference>
<feature type="compositionally biased region" description="Acidic residues" evidence="5">
    <location>
        <begin position="319"/>
        <end position="332"/>
    </location>
</feature>
<dbReference type="PANTHER" id="PTHR12658">
    <property type="entry name" value="BETA-TUBULIN COFACTOR D"/>
    <property type="match status" value="1"/>
</dbReference>
<dbReference type="SUPFAM" id="SSF48371">
    <property type="entry name" value="ARM repeat"/>
    <property type="match status" value="1"/>
</dbReference>
<comment type="similarity">
    <text evidence="1">Belongs to the TBCD family.</text>
</comment>
<dbReference type="GO" id="GO:0005096">
    <property type="term" value="F:GTPase activator activity"/>
    <property type="evidence" value="ECO:0007669"/>
    <property type="project" value="InterPro"/>
</dbReference>
<organism evidence="8 9">
    <name type="scientific">Amphimedon queenslandica</name>
    <name type="common">Sponge</name>
    <dbReference type="NCBI Taxonomy" id="400682"/>
    <lineage>
        <taxon>Eukaryota</taxon>
        <taxon>Metazoa</taxon>
        <taxon>Porifera</taxon>
        <taxon>Demospongiae</taxon>
        <taxon>Heteroscleromorpha</taxon>
        <taxon>Haplosclerida</taxon>
        <taxon>Niphatidae</taxon>
        <taxon>Amphimedon</taxon>
    </lineage>
</organism>
<feature type="domain" description="Tubulin-folding cofactor D C-terminal" evidence="6">
    <location>
        <begin position="892"/>
        <end position="1072"/>
    </location>
</feature>